<evidence type="ECO:0000313" key="10">
    <source>
        <dbReference type="Proteomes" id="UP000239209"/>
    </source>
</evidence>
<comment type="function">
    <text evidence="7">Catalyzes the transfer of the diacylglyceryl group from phosphatidylglycerol to the sulfhydryl group of the N-terminal cysteine of a prolipoprotein, the first step in the formation of mature lipoproteins.</text>
</comment>
<dbReference type="AlphaFoldDB" id="A0A2T0RDY2"/>
<feature type="region of interest" description="Disordered" evidence="8">
    <location>
        <begin position="309"/>
        <end position="334"/>
    </location>
</feature>
<dbReference type="GO" id="GO:0008961">
    <property type="term" value="F:phosphatidylglycerol-prolipoprotein diacylglyceryl transferase activity"/>
    <property type="evidence" value="ECO:0007669"/>
    <property type="project" value="UniProtKB-UniRule"/>
</dbReference>
<dbReference type="PROSITE" id="PS01311">
    <property type="entry name" value="LGT"/>
    <property type="match status" value="1"/>
</dbReference>
<feature type="transmembrane region" description="Helical" evidence="7">
    <location>
        <begin position="184"/>
        <end position="204"/>
    </location>
</feature>
<dbReference type="EC" id="2.5.1.145" evidence="7"/>
<dbReference type="Proteomes" id="UP000239209">
    <property type="component" value="Unassembled WGS sequence"/>
</dbReference>
<keyword evidence="9" id="KW-0449">Lipoprotein</keyword>
<organism evidence="9 10">
    <name type="scientific">Pseudosporangium ferrugineum</name>
    <dbReference type="NCBI Taxonomy" id="439699"/>
    <lineage>
        <taxon>Bacteria</taxon>
        <taxon>Bacillati</taxon>
        <taxon>Actinomycetota</taxon>
        <taxon>Actinomycetes</taxon>
        <taxon>Micromonosporales</taxon>
        <taxon>Micromonosporaceae</taxon>
        <taxon>Pseudosporangium</taxon>
    </lineage>
</organism>
<keyword evidence="3 7" id="KW-0808">Transferase</keyword>
<comment type="similarity">
    <text evidence="1 7">Belongs to the Lgt family.</text>
</comment>
<dbReference type="InterPro" id="IPR001640">
    <property type="entry name" value="Lgt"/>
</dbReference>
<feature type="transmembrane region" description="Helical" evidence="7">
    <location>
        <begin position="100"/>
        <end position="122"/>
    </location>
</feature>
<reference evidence="9 10" key="1">
    <citation type="submission" date="2018-03" db="EMBL/GenBank/DDBJ databases">
        <title>Genomic Encyclopedia of Archaeal and Bacterial Type Strains, Phase II (KMG-II): from individual species to whole genera.</title>
        <authorList>
            <person name="Goeker M."/>
        </authorList>
    </citation>
    <scope>NUCLEOTIDE SEQUENCE [LARGE SCALE GENOMIC DNA]</scope>
    <source>
        <strain evidence="9 10">DSM 45348</strain>
    </source>
</reference>
<keyword evidence="6 7" id="KW-0472">Membrane</keyword>
<keyword evidence="2 7" id="KW-1003">Cell membrane</keyword>
<evidence type="ECO:0000313" key="9">
    <source>
        <dbReference type="EMBL" id="PRY19353.1"/>
    </source>
</evidence>
<evidence type="ECO:0000256" key="6">
    <source>
        <dbReference type="ARBA" id="ARBA00023136"/>
    </source>
</evidence>
<dbReference type="NCBIfam" id="TIGR00544">
    <property type="entry name" value="lgt"/>
    <property type="match status" value="1"/>
</dbReference>
<feature type="transmembrane region" description="Helical" evidence="7">
    <location>
        <begin position="57"/>
        <end position="80"/>
    </location>
</feature>
<dbReference type="Pfam" id="PF01790">
    <property type="entry name" value="LGT"/>
    <property type="match status" value="1"/>
</dbReference>
<dbReference type="PANTHER" id="PTHR30589">
    <property type="entry name" value="PROLIPOPROTEIN DIACYLGLYCERYL TRANSFERASE"/>
    <property type="match status" value="1"/>
</dbReference>
<feature type="binding site" evidence="7">
    <location>
        <position position="150"/>
    </location>
    <ligand>
        <name>a 1,2-diacyl-sn-glycero-3-phospho-(1'-sn-glycerol)</name>
        <dbReference type="ChEBI" id="CHEBI:64716"/>
    </ligand>
</feature>
<evidence type="ECO:0000256" key="4">
    <source>
        <dbReference type="ARBA" id="ARBA00022692"/>
    </source>
</evidence>
<evidence type="ECO:0000256" key="3">
    <source>
        <dbReference type="ARBA" id="ARBA00022679"/>
    </source>
</evidence>
<feature type="transmembrane region" description="Helical" evidence="7">
    <location>
        <begin position="129"/>
        <end position="148"/>
    </location>
</feature>
<evidence type="ECO:0000256" key="2">
    <source>
        <dbReference type="ARBA" id="ARBA00022475"/>
    </source>
</evidence>
<feature type="transmembrane region" description="Helical" evidence="7">
    <location>
        <begin position="30"/>
        <end position="48"/>
    </location>
</feature>
<comment type="catalytic activity">
    <reaction evidence="7">
        <text>L-cysteinyl-[prolipoprotein] + a 1,2-diacyl-sn-glycero-3-phospho-(1'-sn-glycerol) = an S-1,2-diacyl-sn-glyceryl-L-cysteinyl-[prolipoprotein] + sn-glycerol 1-phosphate + H(+)</text>
        <dbReference type="Rhea" id="RHEA:56712"/>
        <dbReference type="Rhea" id="RHEA-COMP:14679"/>
        <dbReference type="Rhea" id="RHEA-COMP:14680"/>
        <dbReference type="ChEBI" id="CHEBI:15378"/>
        <dbReference type="ChEBI" id="CHEBI:29950"/>
        <dbReference type="ChEBI" id="CHEBI:57685"/>
        <dbReference type="ChEBI" id="CHEBI:64716"/>
        <dbReference type="ChEBI" id="CHEBI:140658"/>
        <dbReference type="EC" id="2.5.1.145"/>
    </reaction>
</comment>
<accession>A0A2T0RDY2</accession>
<dbReference type="EMBL" id="PVZG01000034">
    <property type="protein sequence ID" value="PRY19353.1"/>
    <property type="molecule type" value="Genomic_DNA"/>
</dbReference>
<dbReference type="UniPathway" id="UPA00664"/>
<dbReference type="PANTHER" id="PTHR30589:SF0">
    <property type="entry name" value="PHOSPHATIDYLGLYCEROL--PROLIPOPROTEIN DIACYLGLYCERYL TRANSFERASE"/>
    <property type="match status" value="1"/>
</dbReference>
<proteinExistence type="inferred from homology"/>
<comment type="subcellular location">
    <subcellularLocation>
        <location evidence="7">Cell membrane</location>
        <topology evidence="7">Multi-pass membrane protein</topology>
    </subcellularLocation>
</comment>
<dbReference type="HAMAP" id="MF_01147">
    <property type="entry name" value="Lgt"/>
    <property type="match status" value="1"/>
</dbReference>
<comment type="caution">
    <text evidence="9">The sequence shown here is derived from an EMBL/GenBank/DDBJ whole genome shotgun (WGS) entry which is preliminary data.</text>
</comment>
<evidence type="ECO:0000256" key="5">
    <source>
        <dbReference type="ARBA" id="ARBA00022989"/>
    </source>
</evidence>
<keyword evidence="10" id="KW-1185">Reference proteome</keyword>
<dbReference type="GO" id="GO:0005886">
    <property type="term" value="C:plasma membrane"/>
    <property type="evidence" value="ECO:0007669"/>
    <property type="project" value="UniProtKB-SubCell"/>
</dbReference>
<dbReference type="GO" id="GO:0042158">
    <property type="term" value="P:lipoprotein biosynthetic process"/>
    <property type="evidence" value="ECO:0007669"/>
    <property type="project" value="UniProtKB-UniRule"/>
</dbReference>
<protein>
    <recommendedName>
        <fullName evidence="7">Phosphatidylglycerol--prolipoprotein diacylglyceryl transferase</fullName>
        <ecNumber evidence="7">2.5.1.145</ecNumber>
    </recommendedName>
</protein>
<feature type="transmembrane region" description="Helical" evidence="7">
    <location>
        <begin position="244"/>
        <end position="265"/>
    </location>
</feature>
<evidence type="ECO:0000256" key="1">
    <source>
        <dbReference type="ARBA" id="ARBA00007150"/>
    </source>
</evidence>
<keyword evidence="5 7" id="KW-1133">Transmembrane helix</keyword>
<comment type="pathway">
    <text evidence="7">Protein modification; lipoprotein biosynthesis (diacylglyceryl transfer).</text>
</comment>
<sequence>MSVDDDPAGLVLAAIPSPTSSVWHLGPVPIRAYALCILAGIVVAALIMERRLRARGVAAGSSVDIAAWAVPSGIVGARLYHLVTSPQGYFGEGGDPLRAFAIWEGGLSVWGAVAGGAFGAWIAARRSGIPLGVIADALAPGLPVAQAIGRLGNWFNNEVYGKLTTLPWGLEIHDLRTGRLLPGLYHPAFAYEALWNLGVALLVWRLDRRLGFGRGRAFALYVMGYTAGRFWIELLRIDEANTVLGIRLNVFTSVLGFLVAAIYFIRVRDAGPLTGSVEAGETRSRHRYAEAPSSVVDGARAERVRAGGAGAGAAGAGGAGAGGAEAGGAEARGG</sequence>
<evidence type="ECO:0000256" key="7">
    <source>
        <dbReference type="HAMAP-Rule" id="MF_01147"/>
    </source>
</evidence>
<name>A0A2T0RDY2_9ACTN</name>
<keyword evidence="4 7" id="KW-0812">Transmembrane</keyword>
<evidence type="ECO:0000256" key="8">
    <source>
        <dbReference type="SAM" id="MobiDB-lite"/>
    </source>
</evidence>
<gene>
    <name evidence="7" type="primary">lgt</name>
    <name evidence="9" type="ORF">CLV70_1345</name>
</gene>